<evidence type="ECO:0000256" key="11">
    <source>
        <dbReference type="SAM" id="MobiDB-lite"/>
    </source>
</evidence>
<dbReference type="InterPro" id="IPR038729">
    <property type="entry name" value="Rad50/SbcC_AAA"/>
</dbReference>
<evidence type="ECO:0000256" key="4">
    <source>
        <dbReference type="ARBA" id="ARBA00018687"/>
    </source>
</evidence>
<feature type="coiled-coil region" evidence="10">
    <location>
        <begin position="610"/>
        <end position="699"/>
    </location>
</feature>
<keyword evidence="8 10" id="KW-0175">Coiled coil</keyword>
<feature type="compositionally biased region" description="Basic and acidic residues" evidence="11">
    <location>
        <begin position="772"/>
        <end position="785"/>
    </location>
</feature>
<comment type="subcellular location">
    <subcellularLocation>
        <location evidence="2">Chromosome</location>
    </subcellularLocation>
    <subcellularLocation>
        <location evidence="1">Nucleus</location>
    </subcellularLocation>
</comment>
<dbReference type="Proteomes" id="UP001153620">
    <property type="component" value="Chromosome 1"/>
</dbReference>
<accession>A0A9N9RPY7</accession>
<keyword evidence="5" id="KW-0158">Chromosome</keyword>
<evidence type="ECO:0000256" key="7">
    <source>
        <dbReference type="ARBA" id="ARBA00022840"/>
    </source>
</evidence>
<evidence type="ECO:0000256" key="10">
    <source>
        <dbReference type="SAM" id="Coils"/>
    </source>
</evidence>
<evidence type="ECO:0000256" key="5">
    <source>
        <dbReference type="ARBA" id="ARBA00022454"/>
    </source>
</evidence>
<feature type="coiled-coil region" evidence="10">
    <location>
        <begin position="288"/>
        <end position="322"/>
    </location>
</feature>
<feature type="domain" description="Rad50/SbcC-type AAA" evidence="12">
    <location>
        <begin position="11"/>
        <end position="208"/>
    </location>
</feature>
<evidence type="ECO:0000313" key="14">
    <source>
        <dbReference type="Proteomes" id="UP001153620"/>
    </source>
</evidence>
<comment type="similarity">
    <text evidence="3">Belongs to the SMC family. SMC5 subfamily.</text>
</comment>
<dbReference type="OrthoDB" id="10254973at2759"/>
<dbReference type="EMBL" id="OU895877">
    <property type="protein sequence ID" value="CAG9801367.1"/>
    <property type="molecule type" value="Genomic_DNA"/>
</dbReference>
<keyword evidence="7" id="KW-0067">ATP-binding</keyword>
<dbReference type="PANTHER" id="PTHR45916">
    <property type="entry name" value="STRUCTURAL MAINTENANCE OF CHROMOSOMES PROTEIN 5"/>
    <property type="match status" value="1"/>
</dbReference>
<keyword evidence="14" id="KW-1185">Reference proteome</keyword>
<name>A0A9N9RPY7_9DIPT</name>
<dbReference type="FunFam" id="3.40.50.300:FF:001301">
    <property type="entry name" value="Structural maintenance of chromosomes 5"/>
    <property type="match status" value="1"/>
</dbReference>
<dbReference type="Pfam" id="PF13476">
    <property type="entry name" value="AAA_23"/>
    <property type="match status" value="1"/>
</dbReference>
<evidence type="ECO:0000256" key="8">
    <source>
        <dbReference type="ARBA" id="ARBA00023054"/>
    </source>
</evidence>
<dbReference type="SUPFAM" id="SSF52540">
    <property type="entry name" value="P-loop containing nucleoside triphosphate hydrolases"/>
    <property type="match status" value="2"/>
</dbReference>
<evidence type="ECO:0000256" key="1">
    <source>
        <dbReference type="ARBA" id="ARBA00004123"/>
    </source>
</evidence>
<dbReference type="GO" id="GO:0030915">
    <property type="term" value="C:Smc5-Smc6 complex"/>
    <property type="evidence" value="ECO:0007669"/>
    <property type="project" value="TreeGrafter"/>
</dbReference>
<feature type="region of interest" description="Disordered" evidence="11">
    <location>
        <begin position="765"/>
        <end position="799"/>
    </location>
</feature>
<dbReference type="GO" id="GO:0000724">
    <property type="term" value="P:double-strand break repair via homologous recombination"/>
    <property type="evidence" value="ECO:0007669"/>
    <property type="project" value="TreeGrafter"/>
</dbReference>
<keyword evidence="9" id="KW-0539">Nucleus</keyword>
<proteinExistence type="inferred from homology"/>
<evidence type="ECO:0000256" key="3">
    <source>
        <dbReference type="ARBA" id="ARBA00010171"/>
    </source>
</evidence>
<dbReference type="GO" id="GO:0003697">
    <property type="term" value="F:single-stranded DNA binding"/>
    <property type="evidence" value="ECO:0007669"/>
    <property type="project" value="TreeGrafter"/>
</dbReference>
<gene>
    <name evidence="13" type="ORF">CHIRRI_LOCUS4297</name>
</gene>
<dbReference type="InterPro" id="IPR027417">
    <property type="entry name" value="P-loop_NTPase"/>
</dbReference>
<dbReference type="GO" id="GO:0016887">
    <property type="term" value="F:ATP hydrolysis activity"/>
    <property type="evidence" value="ECO:0007669"/>
    <property type="project" value="InterPro"/>
</dbReference>
<evidence type="ECO:0000256" key="6">
    <source>
        <dbReference type="ARBA" id="ARBA00022741"/>
    </source>
</evidence>
<evidence type="ECO:0000313" key="13">
    <source>
        <dbReference type="EMBL" id="CAG9801367.1"/>
    </source>
</evidence>
<evidence type="ECO:0000256" key="2">
    <source>
        <dbReference type="ARBA" id="ARBA00004286"/>
    </source>
</evidence>
<organism evidence="13 14">
    <name type="scientific">Chironomus riparius</name>
    <dbReference type="NCBI Taxonomy" id="315576"/>
    <lineage>
        <taxon>Eukaryota</taxon>
        <taxon>Metazoa</taxon>
        <taxon>Ecdysozoa</taxon>
        <taxon>Arthropoda</taxon>
        <taxon>Hexapoda</taxon>
        <taxon>Insecta</taxon>
        <taxon>Pterygota</taxon>
        <taxon>Neoptera</taxon>
        <taxon>Endopterygota</taxon>
        <taxon>Diptera</taxon>
        <taxon>Nematocera</taxon>
        <taxon>Chironomoidea</taxon>
        <taxon>Chironomidae</taxon>
        <taxon>Chironominae</taxon>
        <taxon>Chironomus</taxon>
    </lineage>
</organism>
<protein>
    <recommendedName>
        <fullName evidence="4">Structural maintenance of chromosomes protein 5</fullName>
    </recommendedName>
</protein>
<sequence length="1031" mass="119758">MNSDIGKIKSVAVRNFITYDELKFNPGSHLNIIIGPNGTGKSSIVAAIILGCGGKPSIMSRAKDVSDYVKNGKVKANIEVELIKSDNGDTTIFNRSFDKDSKEVFKIDGEKVSSKVYSDTVKNKYNIHVDNLCMFLPQDRVQDFTKLNPQEILYNTQTSVCSQEIIDHFESLKQKREQQKNVTKNNADIQVQLEDHVNRNSQLHSLIENSKLKDKLIKELDMHKKKHNWLEYDSVKKRYDEASNDVKMLRDSIDNKIALLKPLEKRQAEIAGTKKNLQTSISKSDALMHQCTNDIDKLLDTANNLESEISKVRQDYRNAVTNAKTNEKDIKEHEFLVSLDRKEYEEAQENLHAEGDVNNLMNSFDNGLRTNKAQVEDIMQKMEHMNRNLDENIIPQIHNSKRKIEQMNDTGRQRFNILRTKFEDAYQAYQWLEVHRQNFRGHIYNPVITEITVTDRKYVKYVENTIANRDFETFLCTNKEDMKELIMKFRNELKLNVNVGYTDPDETLRYQTELPVDRNLKNLGIIAYVIDVIKGPIPVLNYLCSLYKIHNTAIGSDKTSQCASQLPDNISVFFSTNHRFCVNISTYTGKKSTSSAEIHSRNILNIGINQDELAAEQQRLQRLIEKAEEIKVQRIPLQQQIKRIEDQSNEIRNEKNALNGRIRNLKTIENKLRKKETELENLKNHKINVNEERQKSKNRVDQIVRAILANNLKACQTLEKYKDYHVQNSLARKKLQIFDDSTGNVDEQIDKLKYDMNKVEETLRRASSASKALEDEMNRKKEAAMKETNGQSPDNPKFKYKKDFSKLPDTQEALLDKIFEMQGRIDCIRGVDPKVLAEYDERKQIIEELEHQLKSEQERTQQLEKQLQTLHNKWFPEIERIVETINNNFSTFFAKMGFVGEVELVRKEERDYNDYGIQIRVQYRDNEKLQALNRHVQSGGERAVAIAIYTLSLQHLTVVPFRCVDEINQGMDPKNERKIFQMLVDITCQPGQSQYFFVTPKLLPKLPFNDLMTVSVVHNGKYIEDSYVFMN</sequence>
<evidence type="ECO:0000259" key="12">
    <source>
        <dbReference type="Pfam" id="PF13476"/>
    </source>
</evidence>
<dbReference type="GO" id="GO:0005634">
    <property type="term" value="C:nucleus"/>
    <property type="evidence" value="ECO:0007669"/>
    <property type="project" value="UniProtKB-SubCell"/>
</dbReference>
<dbReference type="PANTHER" id="PTHR45916:SF1">
    <property type="entry name" value="STRUCTURAL MAINTENANCE OF CHROMOSOMES PROTEIN 5"/>
    <property type="match status" value="1"/>
</dbReference>
<reference evidence="13" key="1">
    <citation type="submission" date="2022-01" db="EMBL/GenBank/DDBJ databases">
        <authorList>
            <person name="King R."/>
        </authorList>
    </citation>
    <scope>NUCLEOTIDE SEQUENCE</scope>
</reference>
<dbReference type="Gene3D" id="3.40.50.300">
    <property type="entry name" value="P-loop containing nucleotide triphosphate hydrolases"/>
    <property type="match status" value="2"/>
</dbReference>
<keyword evidence="6" id="KW-0547">Nucleotide-binding</keyword>
<reference evidence="13" key="2">
    <citation type="submission" date="2022-10" db="EMBL/GenBank/DDBJ databases">
        <authorList>
            <consortium name="ENA_rothamsted_submissions"/>
            <consortium name="culmorum"/>
            <person name="King R."/>
        </authorList>
    </citation>
    <scope>NUCLEOTIDE SEQUENCE</scope>
</reference>
<dbReference type="AlphaFoldDB" id="A0A9N9RPY7"/>
<evidence type="ECO:0000256" key="9">
    <source>
        <dbReference type="ARBA" id="ARBA00023242"/>
    </source>
</evidence>
<dbReference type="GO" id="GO:0005524">
    <property type="term" value="F:ATP binding"/>
    <property type="evidence" value="ECO:0007669"/>
    <property type="project" value="UniProtKB-KW"/>
</dbReference>
<feature type="coiled-coil region" evidence="10">
    <location>
        <begin position="836"/>
        <end position="873"/>
    </location>
</feature>